<accession>A0A8C9ZLC5</accession>
<evidence type="ECO:0000313" key="3">
    <source>
        <dbReference type="Proteomes" id="UP000694568"/>
    </source>
</evidence>
<dbReference type="PANTHER" id="PTHR10424">
    <property type="entry name" value="VIRAL ENVELOPE PROTEIN"/>
    <property type="match status" value="1"/>
</dbReference>
<dbReference type="CDD" id="cd09951">
    <property type="entry name" value="HERV-Rb-like_HR1-HR2"/>
    <property type="match status" value="1"/>
</dbReference>
<keyword evidence="1" id="KW-0472">Membrane</keyword>
<sequence>MWAWILIFGAGAAAHTLPSGCSSESTTYSGYQHNVYPTCNVANSKVFFMCYDPHSSGPIYLTLDNPSIGGYKASEWKGYDWFLAADGRTWGDVFFNTGGWSETSFGWASWAKPWTGRANVTTSNGQVTLTFSGPIPTTCPNKRVISWAKSQEGSQLCNQLYLGVYRGRGYLGGLTAHPTIRVGICPFPNTTNASSGERTEPKLLIPPSNQHSTAIKAKVAGKALSRDEVIKVSTGISGTGNNWLLMAEHAANTTSSSCIVCMGPRPFLRIVPAAVNVSCLVELMTRDNLNSSCSEHDLAFPLVESTTTPPIFSVRVAPGNFTCLNLSRPTRSPSTQSVTYCTEVITLPNITKFVSRADLWWWCGGSRIFDKPLRRHLCALISLIIPAFLFEVREGHWPDPETALQLQDHFLNRINKRETPQYEWLGKGDPTYIDAIGIPRGVPEEYKLADQIAGGFESSLCPWCTINKNVDRINYVHYNVQKLGNWTQEGFESVHEQLKASSLMAFQNRIALDMLLSEKGGVCAIFGDQCCTFIPNNTAPDGRLTRAIDGLRTLNKKMKEHSGVDTTMWDNWMNVFGKYKTLVSSILLSIAVFAALLTLCGCCCIPCLRELSQRLITRAVGPQDPHHMLPLLGGGEAAEVDKEESGVELQCR</sequence>
<proteinExistence type="predicted"/>
<dbReference type="PANTHER" id="PTHR10424:SF80">
    <property type="entry name" value="ENVELOPE GLYCOPROTEIN"/>
    <property type="match status" value="1"/>
</dbReference>
<keyword evidence="1" id="KW-1133">Transmembrane helix</keyword>
<dbReference type="Pfam" id="PF00429">
    <property type="entry name" value="TLV_coat"/>
    <property type="match status" value="1"/>
</dbReference>
<dbReference type="Gene3D" id="1.10.287.210">
    <property type="match status" value="1"/>
</dbReference>
<keyword evidence="3" id="KW-1185">Reference proteome</keyword>
<reference evidence="2" key="2">
    <citation type="submission" date="2025-09" db="UniProtKB">
        <authorList>
            <consortium name="Ensembl"/>
        </authorList>
    </citation>
    <scope>IDENTIFICATION</scope>
</reference>
<evidence type="ECO:0008006" key="4">
    <source>
        <dbReference type="Google" id="ProtNLM"/>
    </source>
</evidence>
<dbReference type="InterPro" id="IPR018154">
    <property type="entry name" value="TLV/ENV_coat_polyprotein"/>
</dbReference>
<protein>
    <recommendedName>
        <fullName evidence="4">Envelope protein</fullName>
    </recommendedName>
</protein>
<keyword evidence="1" id="KW-0812">Transmembrane</keyword>
<evidence type="ECO:0000313" key="2">
    <source>
        <dbReference type="Ensembl" id="ENSSLUP00000042312.1"/>
    </source>
</evidence>
<reference evidence="2" key="1">
    <citation type="submission" date="2025-08" db="UniProtKB">
        <authorList>
            <consortium name="Ensembl"/>
        </authorList>
    </citation>
    <scope>IDENTIFICATION</scope>
</reference>
<dbReference type="Ensembl" id="ENSSLUT00000043641.1">
    <property type="protein sequence ID" value="ENSSLUP00000042312.1"/>
    <property type="gene ID" value="ENSSLUG00000018760.1"/>
</dbReference>
<dbReference type="AlphaFoldDB" id="A0A8C9ZLC5"/>
<dbReference type="SUPFAM" id="SSF58069">
    <property type="entry name" value="Virus ectodomain"/>
    <property type="match status" value="1"/>
</dbReference>
<evidence type="ECO:0000256" key="1">
    <source>
        <dbReference type="SAM" id="Phobius"/>
    </source>
</evidence>
<dbReference type="GeneTree" id="ENSGT00530000064449"/>
<feature type="transmembrane region" description="Helical" evidence="1">
    <location>
        <begin position="586"/>
        <end position="608"/>
    </location>
</feature>
<dbReference type="Proteomes" id="UP000694568">
    <property type="component" value="Unplaced"/>
</dbReference>
<name>A0A8C9ZLC5_SANLU</name>
<organism evidence="2 3">
    <name type="scientific">Sander lucioperca</name>
    <name type="common">Pike-perch</name>
    <name type="synonym">Perca lucioperca</name>
    <dbReference type="NCBI Taxonomy" id="283035"/>
    <lineage>
        <taxon>Eukaryota</taxon>
        <taxon>Metazoa</taxon>
        <taxon>Chordata</taxon>
        <taxon>Craniata</taxon>
        <taxon>Vertebrata</taxon>
        <taxon>Euteleostomi</taxon>
        <taxon>Actinopterygii</taxon>
        <taxon>Neopterygii</taxon>
        <taxon>Teleostei</taxon>
        <taxon>Neoteleostei</taxon>
        <taxon>Acanthomorphata</taxon>
        <taxon>Eupercaria</taxon>
        <taxon>Perciformes</taxon>
        <taxon>Percoidei</taxon>
        <taxon>Percidae</taxon>
        <taxon>Luciopercinae</taxon>
        <taxon>Sander</taxon>
    </lineage>
</organism>